<name>L0A3E5_DEIPD</name>
<dbReference type="HOGENOM" id="CLU_025443_3_1_0"/>
<proteinExistence type="predicted"/>
<dbReference type="AlphaFoldDB" id="L0A3E5"/>
<feature type="region of interest" description="Disordered" evidence="3">
    <location>
        <begin position="273"/>
        <end position="315"/>
    </location>
</feature>
<dbReference type="InterPro" id="IPR051158">
    <property type="entry name" value="Metallophosphoesterase_sf"/>
</dbReference>
<dbReference type="OrthoDB" id="9780884at2"/>
<dbReference type="SUPFAM" id="SSF56300">
    <property type="entry name" value="Metallo-dependent phosphatases"/>
    <property type="match status" value="1"/>
</dbReference>
<dbReference type="eggNOG" id="COG1408">
    <property type="taxonomic scope" value="Bacteria"/>
</dbReference>
<dbReference type="Gene3D" id="3.60.21.10">
    <property type="match status" value="1"/>
</dbReference>
<sequence length="315" mass="34374">MSLRMSPRLRAPAAALVALTVLAGVGVRGAYTFGVVHHQLKLPWLQKRLRVVQLSDLHFGRFIRAASVDAWVKAVLAQQPDLIVITGDFVDSRVGDGRPALLRALKQLSAPLGVWGVWGNHDHLRLRERLGDFERQLRKVGVQLLVNTGIQLRPDFFLAGVDDYLQGTPDVPAALRKRSPGSATVLLSHHPDVLPTVPQDVTLSLSGHTHGGQLKFPGLRWLYRWTPIGALCLEGFVHAPALGYVSRGLGVTWVPMRIGSPAELSVFDLQPLEGRPTCPQEERRGVVSSEASSSPVITEMVPPDSSTASRTFSID</sequence>
<dbReference type="PANTHER" id="PTHR31302:SF31">
    <property type="entry name" value="PHOSPHODIESTERASE YAEI"/>
    <property type="match status" value="1"/>
</dbReference>
<evidence type="ECO:0000313" key="5">
    <source>
        <dbReference type="EMBL" id="AFZ67692.1"/>
    </source>
</evidence>
<dbReference type="InterPro" id="IPR029052">
    <property type="entry name" value="Metallo-depent_PP-like"/>
</dbReference>
<dbReference type="KEGG" id="dpd:Deipe_2207"/>
<dbReference type="GO" id="GO:0009245">
    <property type="term" value="P:lipid A biosynthetic process"/>
    <property type="evidence" value="ECO:0007669"/>
    <property type="project" value="TreeGrafter"/>
</dbReference>
<accession>L0A3E5</accession>
<feature type="domain" description="Calcineurin-like phosphoesterase" evidence="4">
    <location>
        <begin position="49"/>
        <end position="211"/>
    </location>
</feature>
<reference evidence="6" key="1">
    <citation type="submission" date="2012-03" db="EMBL/GenBank/DDBJ databases">
        <title>Complete sequence of chromosome of Deinococcus peraridilitoris DSM 19664.</title>
        <authorList>
            <person name="Lucas S."/>
            <person name="Copeland A."/>
            <person name="Lapidus A."/>
            <person name="Glavina del Rio T."/>
            <person name="Dalin E."/>
            <person name="Tice H."/>
            <person name="Bruce D."/>
            <person name="Goodwin L."/>
            <person name="Pitluck S."/>
            <person name="Peters L."/>
            <person name="Mikhailova N."/>
            <person name="Lu M."/>
            <person name="Kyrpides N."/>
            <person name="Mavromatis K."/>
            <person name="Ivanova N."/>
            <person name="Brettin T."/>
            <person name="Detter J.C."/>
            <person name="Han C."/>
            <person name="Larimer F."/>
            <person name="Land M."/>
            <person name="Hauser L."/>
            <person name="Markowitz V."/>
            <person name="Cheng J.-F."/>
            <person name="Hugenholtz P."/>
            <person name="Woyke T."/>
            <person name="Wu D."/>
            <person name="Pukall R."/>
            <person name="Steenblock K."/>
            <person name="Brambilla E."/>
            <person name="Klenk H.-P."/>
            <person name="Eisen J.A."/>
        </authorList>
    </citation>
    <scope>NUCLEOTIDE SEQUENCE [LARGE SCALE GENOMIC DNA]</scope>
    <source>
        <strain evidence="6">DSM 19664 / LMG 22246 / CIP 109416 / KR-200</strain>
    </source>
</reference>
<evidence type="ECO:0000256" key="3">
    <source>
        <dbReference type="SAM" id="MobiDB-lite"/>
    </source>
</evidence>
<dbReference type="RefSeq" id="WP_015235995.1">
    <property type="nucleotide sequence ID" value="NC_019793.1"/>
</dbReference>
<evidence type="ECO:0000256" key="1">
    <source>
        <dbReference type="ARBA" id="ARBA00022723"/>
    </source>
</evidence>
<dbReference type="GO" id="GO:0008758">
    <property type="term" value="F:UDP-2,3-diacylglucosamine hydrolase activity"/>
    <property type="evidence" value="ECO:0007669"/>
    <property type="project" value="TreeGrafter"/>
</dbReference>
<evidence type="ECO:0000256" key="2">
    <source>
        <dbReference type="ARBA" id="ARBA00022801"/>
    </source>
</evidence>
<dbReference type="Pfam" id="PF00149">
    <property type="entry name" value="Metallophos"/>
    <property type="match status" value="1"/>
</dbReference>
<dbReference type="PANTHER" id="PTHR31302">
    <property type="entry name" value="TRANSMEMBRANE PROTEIN WITH METALLOPHOSPHOESTERASE DOMAIN-RELATED"/>
    <property type="match status" value="1"/>
</dbReference>
<dbReference type="Proteomes" id="UP000010467">
    <property type="component" value="Chromosome"/>
</dbReference>
<dbReference type="GO" id="GO:0016020">
    <property type="term" value="C:membrane"/>
    <property type="evidence" value="ECO:0007669"/>
    <property type="project" value="GOC"/>
</dbReference>
<dbReference type="EMBL" id="CP003382">
    <property type="protein sequence ID" value="AFZ67692.1"/>
    <property type="molecule type" value="Genomic_DNA"/>
</dbReference>
<dbReference type="CDD" id="cd07385">
    <property type="entry name" value="MPP_YkuE_C"/>
    <property type="match status" value="1"/>
</dbReference>
<evidence type="ECO:0000313" key="6">
    <source>
        <dbReference type="Proteomes" id="UP000010467"/>
    </source>
</evidence>
<gene>
    <name evidence="5" type="ordered locus">Deipe_2207</name>
</gene>
<protein>
    <submittedName>
        <fullName evidence="5">Putative phosphohydrolase</fullName>
    </submittedName>
</protein>
<evidence type="ECO:0000259" key="4">
    <source>
        <dbReference type="Pfam" id="PF00149"/>
    </source>
</evidence>
<keyword evidence="2 5" id="KW-0378">Hydrolase</keyword>
<keyword evidence="1" id="KW-0479">Metal-binding</keyword>
<dbReference type="InterPro" id="IPR004843">
    <property type="entry name" value="Calcineurin-like_PHP"/>
</dbReference>
<organism evidence="5 6">
    <name type="scientific">Deinococcus peraridilitoris (strain DSM 19664 / LMG 22246 / CIP 109416 / KR-200)</name>
    <dbReference type="NCBI Taxonomy" id="937777"/>
    <lineage>
        <taxon>Bacteria</taxon>
        <taxon>Thermotogati</taxon>
        <taxon>Deinococcota</taxon>
        <taxon>Deinococci</taxon>
        <taxon>Deinococcales</taxon>
        <taxon>Deinococcaceae</taxon>
        <taxon>Deinococcus</taxon>
    </lineage>
</organism>
<feature type="compositionally biased region" description="Polar residues" evidence="3">
    <location>
        <begin position="304"/>
        <end position="315"/>
    </location>
</feature>
<dbReference type="GO" id="GO:0046872">
    <property type="term" value="F:metal ion binding"/>
    <property type="evidence" value="ECO:0007669"/>
    <property type="project" value="UniProtKB-KW"/>
</dbReference>
<keyword evidence="6" id="KW-1185">Reference proteome</keyword>